<keyword evidence="2" id="KW-0282">Flagellum</keyword>
<keyword evidence="3" id="KW-0969">Cilium</keyword>
<dbReference type="EMBL" id="JADYXP020000002">
    <property type="protein sequence ID" value="KAL0130527.1"/>
    <property type="molecule type" value="Genomic_DNA"/>
</dbReference>
<protein>
    <submittedName>
        <fullName evidence="7">Uncharacterized protein</fullName>
    </submittedName>
</protein>
<keyword evidence="4" id="KW-0966">Cell projection</keyword>
<dbReference type="PANTHER" id="PTHR14952">
    <property type="entry name" value="ROPPORIN-1-LIKE PROTEIN"/>
    <property type="match status" value="1"/>
</dbReference>
<comment type="similarity">
    <text evidence="5">Belongs to the ropporin family.</text>
</comment>
<evidence type="ECO:0000256" key="6">
    <source>
        <dbReference type="SAM" id="MobiDB-lite"/>
    </source>
</evidence>
<comment type="caution">
    <text evidence="7">The sequence shown here is derived from an EMBL/GenBank/DDBJ whole genome shotgun (WGS) entry which is preliminary data.</text>
</comment>
<keyword evidence="8" id="KW-1185">Reference proteome</keyword>
<comment type="subcellular location">
    <subcellularLocation>
        <location evidence="1">Cell projection</location>
        <location evidence="1">Cilium</location>
        <location evidence="1">Flagellum</location>
    </subcellularLocation>
</comment>
<dbReference type="PANTHER" id="PTHR14952:SF9">
    <property type="entry name" value="EF-HAND DOMAIN-CONTAINING PROTEIN"/>
    <property type="match status" value="1"/>
</dbReference>
<evidence type="ECO:0000256" key="2">
    <source>
        <dbReference type="ARBA" id="ARBA00022846"/>
    </source>
</evidence>
<organism evidence="7 8">
    <name type="scientific">Cardiocondyla obscurior</name>
    <dbReference type="NCBI Taxonomy" id="286306"/>
    <lineage>
        <taxon>Eukaryota</taxon>
        <taxon>Metazoa</taxon>
        <taxon>Ecdysozoa</taxon>
        <taxon>Arthropoda</taxon>
        <taxon>Hexapoda</taxon>
        <taxon>Insecta</taxon>
        <taxon>Pterygota</taxon>
        <taxon>Neoptera</taxon>
        <taxon>Endopterygota</taxon>
        <taxon>Hymenoptera</taxon>
        <taxon>Apocrita</taxon>
        <taxon>Aculeata</taxon>
        <taxon>Formicoidea</taxon>
        <taxon>Formicidae</taxon>
        <taxon>Myrmicinae</taxon>
        <taxon>Cardiocondyla</taxon>
    </lineage>
</organism>
<evidence type="ECO:0000313" key="8">
    <source>
        <dbReference type="Proteomes" id="UP001430953"/>
    </source>
</evidence>
<dbReference type="AlphaFoldDB" id="A0AAW2GTJ6"/>
<accession>A0AAW2GTJ6</accession>
<proteinExistence type="inferred from homology"/>
<gene>
    <name evidence="7" type="ORF">PUN28_002273</name>
</gene>
<feature type="region of interest" description="Disordered" evidence="6">
    <location>
        <begin position="266"/>
        <end position="286"/>
    </location>
</feature>
<name>A0AAW2GTJ6_9HYME</name>
<evidence type="ECO:0000256" key="1">
    <source>
        <dbReference type="ARBA" id="ARBA00004230"/>
    </source>
</evidence>
<evidence type="ECO:0000256" key="5">
    <source>
        <dbReference type="ARBA" id="ARBA00035651"/>
    </source>
</evidence>
<dbReference type="Proteomes" id="UP001430953">
    <property type="component" value="Unassembled WGS sequence"/>
</dbReference>
<reference evidence="7 8" key="1">
    <citation type="submission" date="2023-03" db="EMBL/GenBank/DDBJ databases">
        <title>High recombination rates correlate with genetic variation in Cardiocondyla obscurior ants.</title>
        <authorList>
            <person name="Errbii M."/>
        </authorList>
    </citation>
    <scope>NUCLEOTIDE SEQUENCE [LARGE SCALE GENOMIC DNA]</scope>
    <source>
        <strain evidence="7">Alpha-2009</strain>
        <tissue evidence="7">Whole body</tissue>
    </source>
</reference>
<evidence type="ECO:0000256" key="3">
    <source>
        <dbReference type="ARBA" id="ARBA00023069"/>
    </source>
</evidence>
<evidence type="ECO:0000313" key="7">
    <source>
        <dbReference type="EMBL" id="KAL0130527.1"/>
    </source>
</evidence>
<dbReference type="GO" id="GO:0031514">
    <property type="term" value="C:motile cilium"/>
    <property type="evidence" value="ECO:0007669"/>
    <property type="project" value="UniProtKB-SubCell"/>
</dbReference>
<evidence type="ECO:0000256" key="4">
    <source>
        <dbReference type="ARBA" id="ARBA00023273"/>
    </source>
</evidence>
<sequence length="521" mass="59209">MEYDDGDGGKRRFVRINRIVSRRISFGSSFVSSACLNLPTAPVFYLLRCARAQCQIRRPRQIYRAQQINLPSTFPHILKGLREGGNSHAAARFLLRWTAAYFRALANGRELPPAKDRLERRPSMPSGIAPGYLKISYHPQGWRALGSPVTILYQLFTVAGLLHDKARCDFHRFLRGRLRIYRKSAFRSRLAIIYAQPRPLRNLLETMIYVCELLTREPEGGSAMIPLRIFLDLYGYLADLDCSGEASLSQSRAAHRFPARRDNVRHDRFDNESGPQLRVRSDGKGRLRERRLREKRPSKSLEILRDYEDDPEHFDIDIALARQSVASDKTEIEIESIDGHVFRGRREGTCDIHRLFGHSIITSIIDHVERNGDVDGGLPECSVDERKTTDDAFELNLGYEDGVAGREGRRRRSVAELRAHGSILRICRRSAGVSANPRASSRPEPPKEYFSRGCERRFEAGRLETIFRVSGIGPPVSPERVTAVGLWLADCARRQEGLVGPRNIHHFLCPNPDDIPECDCT</sequence>